<evidence type="ECO:0000313" key="2">
    <source>
        <dbReference type="EMBL" id="QWF71123.1"/>
    </source>
</evidence>
<evidence type="ECO:0000256" key="1">
    <source>
        <dbReference type="SAM" id="Phobius"/>
    </source>
</evidence>
<feature type="transmembrane region" description="Helical" evidence="1">
    <location>
        <begin position="157"/>
        <end position="178"/>
    </location>
</feature>
<proteinExistence type="predicted"/>
<protein>
    <submittedName>
        <fullName evidence="2">Uncharacterized protein</fullName>
    </submittedName>
</protein>
<accession>A0A975MNI6</accession>
<gene>
    <name evidence="2" type="ORF">KEF85_01090</name>
</gene>
<feature type="transmembrane region" description="Helical" evidence="1">
    <location>
        <begin position="116"/>
        <end position="137"/>
    </location>
</feature>
<dbReference type="AlphaFoldDB" id="A0A975MNI6"/>
<dbReference type="EMBL" id="CP073754">
    <property type="protein sequence ID" value="QWF71123.1"/>
    <property type="molecule type" value="Genomic_DNA"/>
</dbReference>
<sequence>MNVTQALAIRPAAVGLMLLMAATRFHHFGTAVSLPDASLAVFFLAGFWQSGRYLLVALLIEAGLIDYLAINQLGVSDYCISFAYAFLLPAYALLWQTGKYCGKQAMSTLTAVAKTLVWLVMAVSAAFFISDTSFYLLSDKISDMSWSQYAQGFVLYYPSYLGAAVMYSALPIGLLKLAKLLITPIRQTV</sequence>
<keyword evidence="3" id="KW-1185">Reference proteome</keyword>
<evidence type="ECO:0000313" key="3">
    <source>
        <dbReference type="Proteomes" id="UP000676649"/>
    </source>
</evidence>
<feature type="transmembrane region" description="Helical" evidence="1">
    <location>
        <begin position="75"/>
        <end position="95"/>
    </location>
</feature>
<keyword evidence="1" id="KW-1133">Transmembrane helix</keyword>
<dbReference type="Proteomes" id="UP000676649">
    <property type="component" value="Chromosome"/>
</dbReference>
<keyword evidence="1" id="KW-0472">Membrane</keyword>
<name>A0A975MNI6_9GAMM</name>
<dbReference type="RefSeq" id="WP_215582745.1">
    <property type="nucleotide sequence ID" value="NZ_CP073754.1"/>
</dbReference>
<feature type="transmembrane region" description="Helical" evidence="1">
    <location>
        <begin position="25"/>
        <end position="46"/>
    </location>
</feature>
<keyword evidence="1" id="KW-0812">Transmembrane</keyword>
<reference evidence="2" key="1">
    <citation type="submission" date="2021-04" db="EMBL/GenBank/DDBJ databases">
        <title>Draft genome sequence data of methanotrophic Methylovulum sp. strain S1L and Methylomonas sp. strain S2AM isolated from boreal lake water columns.</title>
        <authorList>
            <person name="Rissanen A.J."/>
            <person name="Mangayil R."/>
            <person name="Svenning M.M."/>
            <person name="Khanongnuch R."/>
        </authorList>
    </citation>
    <scope>NUCLEOTIDE SEQUENCE</scope>
    <source>
        <strain evidence="2">S2AM</strain>
    </source>
</reference>
<dbReference type="KEGG" id="mpad:KEF85_01090"/>
<organism evidence="2 3">
    <name type="scientific">Methylomonas paludis</name>
    <dbReference type="NCBI Taxonomy" id="1173101"/>
    <lineage>
        <taxon>Bacteria</taxon>
        <taxon>Pseudomonadati</taxon>
        <taxon>Pseudomonadota</taxon>
        <taxon>Gammaproteobacteria</taxon>
        <taxon>Methylococcales</taxon>
        <taxon>Methylococcaceae</taxon>
        <taxon>Methylomonas</taxon>
    </lineage>
</organism>